<dbReference type="OrthoDB" id="9784703at2"/>
<feature type="domain" description="M23ase beta-sheet core" evidence="4">
    <location>
        <begin position="288"/>
        <end position="382"/>
    </location>
</feature>
<evidence type="ECO:0000256" key="3">
    <source>
        <dbReference type="SAM" id="SignalP"/>
    </source>
</evidence>
<sequence>MLVKRINSYCWTAIFSGVISFSTPFSFANNLNQIQQKIQQQTSKINEQKQKRNALQSTLKNQEVEMGKVLDKLQKTEMSLTEVRQTIKATETEIARLEKLEKQQKEKLKEQLDSAYRSGVNPSVLERLMSEEAKNAERMTAYYQHMNNIRIDAIVEIRKTQADLKARRDELKGQQKDHQTQLNEQKKQEKDLKKVQSQRESTLRLIDKTLEQDQSRLENLRSNEQALKQQLEQAQREAQQAEKREQQREKQAKSGQSKTTENVERTPIKAGRYTMPVSGNIITPFGNNWHGVVIGASAGTSVRAMASGRVIMAQWLAGYGNMVAIDHGNGDISLYGYNQSISVSKGSRVQGGQVIAKVGNSGGQSRSALYFGVTRKGTPINPLNLVK</sequence>
<dbReference type="SUPFAM" id="SSF51261">
    <property type="entry name" value="Duplicated hybrid motif"/>
    <property type="match status" value="1"/>
</dbReference>
<protein>
    <submittedName>
        <fullName evidence="5">Septal ring factor</fullName>
    </submittedName>
</protein>
<dbReference type="EMBL" id="VAJB01000014">
    <property type="protein sequence ID" value="TRB74512.1"/>
    <property type="molecule type" value="Genomic_DNA"/>
</dbReference>
<evidence type="ECO:0000313" key="8">
    <source>
        <dbReference type="Proteomes" id="UP000254802"/>
    </source>
</evidence>
<feature type="signal peptide" evidence="3">
    <location>
        <begin position="1"/>
        <end position="28"/>
    </location>
</feature>
<dbReference type="InterPro" id="IPR016047">
    <property type="entry name" value="M23ase_b-sheet_dom"/>
</dbReference>
<dbReference type="KEGG" id="mhay:VK67_05105"/>
<dbReference type="AlphaFoldDB" id="A0A248ZYE7"/>
<name>A0A248ZYE7_MANHA</name>
<accession>A0A248ZYE7</accession>
<dbReference type="Pfam" id="PF01551">
    <property type="entry name" value="Peptidase_M23"/>
    <property type="match status" value="1"/>
</dbReference>
<dbReference type="PANTHER" id="PTHR21666:SF270">
    <property type="entry name" value="MUREIN HYDROLASE ACTIVATOR ENVC"/>
    <property type="match status" value="1"/>
</dbReference>
<evidence type="ECO:0000313" key="9">
    <source>
        <dbReference type="Proteomes" id="UP000315164"/>
    </source>
</evidence>
<proteinExistence type="predicted"/>
<evidence type="ECO:0000256" key="1">
    <source>
        <dbReference type="SAM" id="Coils"/>
    </source>
</evidence>
<reference evidence="9 10" key="2">
    <citation type="journal article" date="2019" name="Vet. Microbiol.">
        <title>Genetic characterization of susceptible and multi-drug resistant Mannheimia haemolytica isolated from high-risk stocker calves prior to and after antimicrobial metaphylaxis.</title>
        <authorList>
            <person name="Snyder E.R."/>
            <person name="Alvarez-Narvaez S."/>
            <person name="Credille B.C."/>
        </authorList>
    </citation>
    <scope>NUCLEOTIDE SEQUENCE [LARGE SCALE GENOMIC DNA]</scope>
    <source>
        <strain evidence="7 9">UGA-R5-128-1</strain>
        <strain evidence="6 10">UGA-R7-163-1</strain>
    </source>
</reference>
<dbReference type="KEGG" id="mhaq:WC39_05105"/>
<evidence type="ECO:0000313" key="7">
    <source>
        <dbReference type="EMBL" id="TRB74512.1"/>
    </source>
</evidence>
<dbReference type="STRING" id="75985.WC39_05105"/>
<keyword evidence="10" id="KW-1185">Reference proteome</keyword>
<dbReference type="Proteomes" id="UP000254802">
    <property type="component" value="Unassembled WGS sequence"/>
</dbReference>
<dbReference type="GO" id="GO:0004222">
    <property type="term" value="F:metalloendopeptidase activity"/>
    <property type="evidence" value="ECO:0007669"/>
    <property type="project" value="TreeGrafter"/>
</dbReference>
<dbReference type="EMBL" id="VAJI01000014">
    <property type="protein sequence ID" value="TRB37279.1"/>
    <property type="molecule type" value="Genomic_DNA"/>
</dbReference>
<evidence type="ECO:0000313" key="6">
    <source>
        <dbReference type="EMBL" id="TRB37279.1"/>
    </source>
</evidence>
<dbReference type="Gene3D" id="6.10.250.3150">
    <property type="match status" value="1"/>
</dbReference>
<feature type="chain" id="PRO_5044570285" evidence="3">
    <location>
        <begin position="29"/>
        <end position="387"/>
    </location>
</feature>
<evidence type="ECO:0000256" key="2">
    <source>
        <dbReference type="SAM" id="MobiDB-lite"/>
    </source>
</evidence>
<dbReference type="RefSeq" id="WP_006248087.1">
    <property type="nucleotide sequence ID" value="NZ_CP011098.1"/>
</dbReference>
<evidence type="ECO:0000313" key="5">
    <source>
        <dbReference type="EMBL" id="STY64210.1"/>
    </source>
</evidence>
<reference evidence="5 8" key="1">
    <citation type="submission" date="2018-06" db="EMBL/GenBank/DDBJ databases">
        <authorList>
            <consortium name="Pathogen Informatics"/>
            <person name="Doyle S."/>
        </authorList>
    </citation>
    <scope>NUCLEOTIDE SEQUENCE [LARGE SCALE GENOMIC DNA]</scope>
    <source>
        <strain evidence="5 8">NCTC10638</strain>
    </source>
</reference>
<dbReference type="Proteomes" id="UP000318394">
    <property type="component" value="Unassembled WGS sequence"/>
</dbReference>
<dbReference type="PANTHER" id="PTHR21666">
    <property type="entry name" value="PEPTIDASE-RELATED"/>
    <property type="match status" value="1"/>
</dbReference>
<dbReference type="Proteomes" id="UP000315164">
    <property type="component" value="Unassembled WGS sequence"/>
</dbReference>
<feature type="compositionally biased region" description="Basic and acidic residues" evidence="2">
    <location>
        <begin position="167"/>
        <end position="194"/>
    </location>
</feature>
<feature type="compositionally biased region" description="Low complexity" evidence="2">
    <location>
        <begin position="227"/>
        <end position="238"/>
    </location>
</feature>
<gene>
    <name evidence="5" type="primary">envC</name>
    <name evidence="7" type="ORF">FEA53_08040</name>
    <name evidence="6" type="ORF">FEB89_07930</name>
    <name evidence="5" type="ORF">NCTC10638_03385</name>
</gene>
<feature type="region of interest" description="Disordered" evidence="2">
    <location>
        <begin position="167"/>
        <end position="200"/>
    </location>
</feature>
<dbReference type="CDD" id="cd12797">
    <property type="entry name" value="M23_peptidase"/>
    <property type="match status" value="1"/>
</dbReference>
<evidence type="ECO:0000313" key="10">
    <source>
        <dbReference type="Proteomes" id="UP000318394"/>
    </source>
</evidence>
<organism evidence="7 9">
    <name type="scientific">Mannheimia haemolytica</name>
    <name type="common">Pasteurella haemolytica</name>
    <dbReference type="NCBI Taxonomy" id="75985"/>
    <lineage>
        <taxon>Bacteria</taxon>
        <taxon>Pseudomonadati</taxon>
        <taxon>Pseudomonadota</taxon>
        <taxon>Gammaproteobacteria</taxon>
        <taxon>Pasteurellales</taxon>
        <taxon>Pasteurellaceae</taxon>
        <taxon>Mannheimia</taxon>
    </lineage>
</organism>
<dbReference type="FunFam" id="2.70.70.10:FF:000003">
    <property type="entry name" value="Murein hydrolase activator EnvC"/>
    <property type="match status" value="1"/>
</dbReference>
<feature type="region of interest" description="Disordered" evidence="2">
    <location>
        <begin position="227"/>
        <end position="268"/>
    </location>
</feature>
<dbReference type="InterPro" id="IPR011055">
    <property type="entry name" value="Dup_hybrid_motif"/>
</dbReference>
<evidence type="ECO:0000259" key="4">
    <source>
        <dbReference type="Pfam" id="PF01551"/>
    </source>
</evidence>
<feature type="coiled-coil region" evidence="1">
    <location>
        <begin position="31"/>
        <end position="114"/>
    </location>
</feature>
<keyword evidence="1" id="KW-0175">Coiled coil</keyword>
<dbReference type="InterPro" id="IPR050570">
    <property type="entry name" value="Cell_wall_metabolism_enzyme"/>
</dbReference>
<keyword evidence="3" id="KW-0732">Signal</keyword>
<dbReference type="EMBL" id="UGPN01000002">
    <property type="protein sequence ID" value="STY64210.1"/>
    <property type="molecule type" value="Genomic_DNA"/>
</dbReference>
<feature type="compositionally biased region" description="Basic and acidic residues" evidence="2">
    <location>
        <begin position="239"/>
        <end position="252"/>
    </location>
</feature>
<dbReference type="Gene3D" id="2.70.70.10">
    <property type="entry name" value="Glucose Permease (Domain IIA)"/>
    <property type="match status" value="1"/>
</dbReference>
<dbReference type="GeneID" id="67368679"/>